<feature type="domain" description="CobW/HypB/UreG nucleotide-binding" evidence="8">
    <location>
        <begin position="36"/>
        <end position="194"/>
    </location>
</feature>
<organism evidence="9 10">
    <name type="scientific">Anatilimnocola aggregata</name>
    <dbReference type="NCBI Taxonomy" id="2528021"/>
    <lineage>
        <taxon>Bacteria</taxon>
        <taxon>Pseudomonadati</taxon>
        <taxon>Planctomycetota</taxon>
        <taxon>Planctomycetia</taxon>
        <taxon>Pirellulales</taxon>
        <taxon>Pirellulaceae</taxon>
        <taxon>Anatilimnocola</taxon>
    </lineage>
</organism>
<dbReference type="AlphaFoldDB" id="A0A517YAD7"/>
<name>A0A517YAD7_9BACT</name>
<dbReference type="InterPro" id="IPR003495">
    <property type="entry name" value="CobW/HypB/UreG_nucleotide-bd"/>
</dbReference>
<dbReference type="InterPro" id="IPR004392">
    <property type="entry name" value="Hyd_mat_HypB"/>
</dbReference>
<evidence type="ECO:0000256" key="2">
    <source>
        <dbReference type="ARBA" id="ARBA00022596"/>
    </source>
</evidence>
<evidence type="ECO:0000313" key="9">
    <source>
        <dbReference type="EMBL" id="QDU27203.1"/>
    </source>
</evidence>
<evidence type="ECO:0000259" key="8">
    <source>
        <dbReference type="Pfam" id="PF02492"/>
    </source>
</evidence>
<protein>
    <submittedName>
        <fullName evidence="9">Hydrogenase isoenzymes nickel incorporation protein HypB</fullName>
    </submittedName>
</protein>
<dbReference type="SUPFAM" id="SSF52540">
    <property type="entry name" value="P-loop containing nucleoside triphosphate hydrolases"/>
    <property type="match status" value="1"/>
</dbReference>
<evidence type="ECO:0000313" key="10">
    <source>
        <dbReference type="Proteomes" id="UP000315017"/>
    </source>
</evidence>
<dbReference type="GO" id="GO:0005525">
    <property type="term" value="F:GTP binding"/>
    <property type="evidence" value="ECO:0007669"/>
    <property type="project" value="UniProtKB-KW"/>
</dbReference>
<dbReference type="GO" id="GO:0016151">
    <property type="term" value="F:nickel cation binding"/>
    <property type="evidence" value="ECO:0007669"/>
    <property type="project" value="InterPro"/>
</dbReference>
<evidence type="ECO:0000256" key="5">
    <source>
        <dbReference type="ARBA" id="ARBA00022801"/>
    </source>
</evidence>
<dbReference type="PANTHER" id="PTHR30134:SF2">
    <property type="entry name" value="HYDROGENASE MATURATION FACTOR HYPB"/>
    <property type="match status" value="1"/>
</dbReference>
<dbReference type="GO" id="GO:0051604">
    <property type="term" value="P:protein maturation"/>
    <property type="evidence" value="ECO:0007669"/>
    <property type="project" value="InterPro"/>
</dbReference>
<dbReference type="Proteomes" id="UP000315017">
    <property type="component" value="Chromosome"/>
</dbReference>
<keyword evidence="6" id="KW-0862">Zinc</keyword>
<dbReference type="EMBL" id="CP036274">
    <property type="protein sequence ID" value="QDU27203.1"/>
    <property type="molecule type" value="Genomic_DNA"/>
</dbReference>
<keyword evidence="7" id="KW-0342">GTP-binding</keyword>
<comment type="similarity">
    <text evidence="1">Belongs to the SIMIBI class G3E GTPase family. HypB/HupM subfamily.</text>
</comment>
<keyword evidence="2" id="KW-0533">Nickel</keyword>
<reference evidence="9 10" key="1">
    <citation type="submission" date="2019-02" db="EMBL/GenBank/DDBJ databases">
        <title>Deep-cultivation of Planctomycetes and their phenomic and genomic characterization uncovers novel biology.</title>
        <authorList>
            <person name="Wiegand S."/>
            <person name="Jogler M."/>
            <person name="Boedeker C."/>
            <person name="Pinto D."/>
            <person name="Vollmers J."/>
            <person name="Rivas-Marin E."/>
            <person name="Kohn T."/>
            <person name="Peeters S.H."/>
            <person name="Heuer A."/>
            <person name="Rast P."/>
            <person name="Oberbeckmann S."/>
            <person name="Bunk B."/>
            <person name="Jeske O."/>
            <person name="Meyerdierks A."/>
            <person name="Storesund J.E."/>
            <person name="Kallscheuer N."/>
            <person name="Luecker S."/>
            <person name="Lage O.M."/>
            <person name="Pohl T."/>
            <person name="Merkel B.J."/>
            <person name="Hornburger P."/>
            <person name="Mueller R.-W."/>
            <person name="Bruemmer F."/>
            <person name="Labrenz M."/>
            <person name="Spormann A.M."/>
            <person name="Op den Camp H."/>
            <person name="Overmann J."/>
            <person name="Amann R."/>
            <person name="Jetten M.S.M."/>
            <person name="Mascher T."/>
            <person name="Medema M.H."/>
            <person name="Devos D.P."/>
            <person name="Kaster A.-K."/>
            <person name="Ovreas L."/>
            <person name="Rohde M."/>
            <person name="Galperin M.Y."/>
            <person name="Jogler C."/>
        </authorList>
    </citation>
    <scope>NUCLEOTIDE SEQUENCE [LARGE SCALE GENOMIC DNA]</scope>
    <source>
        <strain evidence="9 10">ETA_A8</strain>
    </source>
</reference>
<dbReference type="Gene3D" id="3.40.50.300">
    <property type="entry name" value="P-loop containing nucleotide triphosphate hydrolases"/>
    <property type="match status" value="1"/>
</dbReference>
<dbReference type="Pfam" id="PF02492">
    <property type="entry name" value="cobW"/>
    <property type="match status" value="1"/>
</dbReference>
<dbReference type="RefSeq" id="WP_145088069.1">
    <property type="nucleotide sequence ID" value="NZ_CP036274.1"/>
</dbReference>
<evidence type="ECO:0000256" key="1">
    <source>
        <dbReference type="ARBA" id="ARBA00006211"/>
    </source>
</evidence>
<keyword evidence="10" id="KW-1185">Reference proteome</keyword>
<dbReference type="GO" id="GO:0008270">
    <property type="term" value="F:zinc ion binding"/>
    <property type="evidence" value="ECO:0007669"/>
    <property type="project" value="TreeGrafter"/>
</dbReference>
<dbReference type="PANTHER" id="PTHR30134">
    <property type="entry name" value="HYDROGENASE PROTEIN ASSEMBLY PROTEIN, NICKEL CHAPERONE"/>
    <property type="match status" value="1"/>
</dbReference>
<evidence type="ECO:0000256" key="7">
    <source>
        <dbReference type="ARBA" id="ARBA00023134"/>
    </source>
</evidence>
<accession>A0A517YAD7</accession>
<evidence type="ECO:0000256" key="4">
    <source>
        <dbReference type="ARBA" id="ARBA00022741"/>
    </source>
</evidence>
<evidence type="ECO:0000256" key="3">
    <source>
        <dbReference type="ARBA" id="ARBA00022723"/>
    </source>
</evidence>
<dbReference type="PIRSF" id="PIRSF005624">
    <property type="entry name" value="Ni-bind_GTPase"/>
    <property type="match status" value="1"/>
</dbReference>
<keyword evidence="5" id="KW-0378">Hydrolase</keyword>
<gene>
    <name evidence="9" type="primary">hypB</name>
    <name evidence="9" type="ORF">ETAA8_22880</name>
</gene>
<dbReference type="NCBIfam" id="TIGR00073">
    <property type="entry name" value="hypB"/>
    <property type="match status" value="1"/>
</dbReference>
<proteinExistence type="inferred from homology"/>
<keyword evidence="3" id="KW-0479">Metal-binding</keyword>
<evidence type="ECO:0000256" key="6">
    <source>
        <dbReference type="ARBA" id="ARBA00022833"/>
    </source>
</evidence>
<dbReference type="OrthoDB" id="9802035at2"/>
<sequence length="226" mass="25003">MSKQVIVVRRDVLAEERADAAAERARLAGRGTLAVNLLSSPGAGKTSLLEATAQYFQSRRTMAVLVGDLETDRDAQRLARYVPTVQLTTGGACHLELPLVKRGLVQLGDPQVDFLFIENVGNLVCPASHDLAEHLRVVLLSTTEGDDKPGKYPKMFRTSQAMVITKLDLLPHVPFSSESAVQDAQRIQPNLDVFNVCALDGRGIEEWCQYLEQQRDAMLQKRDQHP</sequence>
<dbReference type="KEGG" id="aagg:ETAA8_22880"/>
<dbReference type="GO" id="GO:0003924">
    <property type="term" value="F:GTPase activity"/>
    <property type="evidence" value="ECO:0007669"/>
    <property type="project" value="InterPro"/>
</dbReference>
<dbReference type="InterPro" id="IPR027417">
    <property type="entry name" value="P-loop_NTPase"/>
</dbReference>
<keyword evidence="4" id="KW-0547">Nucleotide-binding</keyword>